<evidence type="ECO:0008006" key="2">
    <source>
        <dbReference type="Google" id="ProtNLM"/>
    </source>
</evidence>
<gene>
    <name evidence="1" type="ORF">CDEB00056_LOCUS21977</name>
</gene>
<evidence type="ECO:0000313" key="1">
    <source>
        <dbReference type="EMBL" id="CAE0477124.1"/>
    </source>
</evidence>
<protein>
    <recommendedName>
        <fullName evidence="2">Prolyl 4-hydroxylase alpha subunit Fe(2+) 2OG dioxygenase domain-containing protein</fullName>
    </recommendedName>
</protein>
<sequence>MGGSVEKHSDAEKTDGTFATLTVQLPSMFTGGTFIGSHNGDSRTFALQTEDSAYNCNFVAYYADSEHEIESVGIGYRMELVYSLCYIGNDSSKPHTCDLGTSKQLQDHMSHLYTPSTFQRLGMGALKGDDKKQHEMISNVDTDNKWKCIIAKIKKRDVWSGREDDDDFIHDDIEEERPRLKELYNGNGTITKAREHQILRQIDLNCKRKVFGDLKKCWRDRCGLDLDENLGYGRVASTVEYTAYILIVFSEELSLERLCKTLLSNGVSEVVRDNALMPRMMRSLIREKNRKIKPSGKVSRKKKMTLSSRECFQLLSLYKNQEMSYKAVGSVHYWHGVKEAPASEHNNLLIDHIYQFSEEEEEDWNEATEPIRWLLFEHVDIKWILLSCWVSLIFSCI</sequence>
<dbReference type="PANTHER" id="PTHR33099">
    <property type="entry name" value="FE2OG DIOXYGENASE DOMAIN-CONTAINING PROTEIN"/>
    <property type="match status" value="1"/>
</dbReference>
<accession>A0A7S3VFG1</accession>
<organism evidence="1">
    <name type="scientific">Chaetoceros debilis</name>
    <dbReference type="NCBI Taxonomy" id="122233"/>
    <lineage>
        <taxon>Eukaryota</taxon>
        <taxon>Sar</taxon>
        <taxon>Stramenopiles</taxon>
        <taxon>Ochrophyta</taxon>
        <taxon>Bacillariophyta</taxon>
        <taxon>Coscinodiscophyceae</taxon>
        <taxon>Chaetocerotophycidae</taxon>
        <taxon>Chaetocerotales</taxon>
        <taxon>Chaetocerotaceae</taxon>
        <taxon>Chaetoceros</taxon>
    </lineage>
</organism>
<dbReference type="PANTHER" id="PTHR33099:SF7">
    <property type="entry name" value="MYND-TYPE DOMAIN-CONTAINING PROTEIN"/>
    <property type="match status" value="1"/>
</dbReference>
<dbReference type="EMBL" id="HBIO01028672">
    <property type="protein sequence ID" value="CAE0477124.1"/>
    <property type="molecule type" value="Transcribed_RNA"/>
</dbReference>
<reference evidence="1" key="1">
    <citation type="submission" date="2021-01" db="EMBL/GenBank/DDBJ databases">
        <authorList>
            <person name="Corre E."/>
            <person name="Pelletier E."/>
            <person name="Niang G."/>
            <person name="Scheremetjew M."/>
            <person name="Finn R."/>
            <person name="Kale V."/>
            <person name="Holt S."/>
            <person name="Cochrane G."/>
            <person name="Meng A."/>
            <person name="Brown T."/>
            <person name="Cohen L."/>
        </authorList>
    </citation>
    <scope>NUCLEOTIDE SEQUENCE</scope>
    <source>
        <strain evidence="1">MM31A-1</strain>
    </source>
</reference>
<name>A0A7S3VFG1_9STRA</name>
<proteinExistence type="predicted"/>
<dbReference type="AlphaFoldDB" id="A0A7S3VFG1"/>